<comment type="caution">
    <text evidence="1">The sequence shown here is derived from an EMBL/GenBank/DDBJ whole genome shotgun (WGS) entry which is preliminary data.</text>
</comment>
<evidence type="ECO:0000313" key="2">
    <source>
        <dbReference type="Proteomes" id="UP000282211"/>
    </source>
</evidence>
<evidence type="ECO:0000313" key="1">
    <source>
        <dbReference type="EMBL" id="RKQ71749.1"/>
    </source>
</evidence>
<dbReference type="AlphaFoldDB" id="A0A420WL94"/>
<name>A0A420WL94_9PROT</name>
<reference evidence="1 2" key="1">
    <citation type="submission" date="2018-10" db="EMBL/GenBank/DDBJ databases">
        <title>Genomic Encyclopedia of Type Strains, Phase IV (KMG-IV): sequencing the most valuable type-strain genomes for metagenomic binning, comparative biology and taxonomic classification.</title>
        <authorList>
            <person name="Goeker M."/>
        </authorList>
    </citation>
    <scope>NUCLEOTIDE SEQUENCE [LARGE SCALE GENOMIC DNA]</scope>
    <source>
        <strain evidence="1 2">DSM 22008</strain>
    </source>
</reference>
<dbReference type="Proteomes" id="UP000282211">
    <property type="component" value="Unassembled WGS sequence"/>
</dbReference>
<dbReference type="EMBL" id="RBII01000001">
    <property type="protein sequence ID" value="RKQ71749.1"/>
    <property type="molecule type" value="Genomic_DNA"/>
</dbReference>
<sequence length="80" mass="8860">MVLCHIGVVVKKVVEKDIMSKIVETPKSNQGPLSIKQLRLMEYIEDIIIELEDLSSACDLGEISTALGEVKSYVTGRLEI</sequence>
<accession>A0A420WL94</accession>
<dbReference type="InParanoid" id="A0A420WL94"/>
<proteinExistence type="predicted"/>
<organism evidence="1 2">
    <name type="scientific">Litorimonas taeanensis</name>
    <dbReference type="NCBI Taxonomy" id="568099"/>
    <lineage>
        <taxon>Bacteria</taxon>
        <taxon>Pseudomonadati</taxon>
        <taxon>Pseudomonadota</taxon>
        <taxon>Alphaproteobacteria</taxon>
        <taxon>Maricaulales</taxon>
        <taxon>Robiginitomaculaceae</taxon>
    </lineage>
</organism>
<keyword evidence="2" id="KW-1185">Reference proteome</keyword>
<protein>
    <submittedName>
        <fullName evidence="1">Uncharacterized protein</fullName>
    </submittedName>
</protein>
<gene>
    <name evidence="1" type="ORF">DES40_1079</name>
</gene>